<dbReference type="Gene3D" id="1.20.1290.10">
    <property type="entry name" value="AhpD-like"/>
    <property type="match status" value="1"/>
</dbReference>
<dbReference type="InterPro" id="IPR029032">
    <property type="entry name" value="AhpD-like"/>
</dbReference>
<reference evidence="2 3" key="1">
    <citation type="journal article" date="2013" name="Front. Microbiol.">
        <title>The genome of the endophytic bacterium H. frisingense GSF30(T) identifies diverse strategies in the Herbaspirillum genus to interact with plants.</title>
        <authorList>
            <person name="Straub D."/>
            <person name="Rothballer M."/>
            <person name="Hartmann A."/>
            <person name="Ludewig U."/>
        </authorList>
    </citation>
    <scope>NUCLEOTIDE SEQUENCE [LARGE SCALE GENOMIC DNA]</scope>
    <source>
        <strain evidence="2 3">GSF30</strain>
    </source>
</reference>
<proteinExistence type="predicted"/>
<protein>
    <submittedName>
        <fullName evidence="2">Carboxymuconolactone decarboxylase</fullName>
    </submittedName>
</protein>
<gene>
    <name evidence="2" type="ORF">HFRIS_009300</name>
</gene>
<dbReference type="InterPro" id="IPR003779">
    <property type="entry name" value="CMD-like"/>
</dbReference>
<accession>A0AAI9IF94</accession>
<evidence type="ECO:0000313" key="2">
    <source>
        <dbReference type="EMBL" id="EOA05067.1"/>
    </source>
</evidence>
<dbReference type="PANTHER" id="PTHR33570">
    <property type="entry name" value="4-CARBOXYMUCONOLACTONE DECARBOXYLASE FAMILY PROTEIN"/>
    <property type="match status" value="1"/>
</dbReference>
<dbReference type="InterPro" id="IPR052512">
    <property type="entry name" value="4CMD/NDH-1_regulator"/>
</dbReference>
<feature type="domain" description="Carboxymuconolactone decarboxylase-like" evidence="1">
    <location>
        <begin position="19"/>
        <end position="101"/>
    </location>
</feature>
<organism evidence="2 3">
    <name type="scientific">Herbaspirillum frisingense GSF30</name>
    <dbReference type="NCBI Taxonomy" id="864073"/>
    <lineage>
        <taxon>Bacteria</taxon>
        <taxon>Pseudomonadati</taxon>
        <taxon>Pseudomonadota</taxon>
        <taxon>Betaproteobacteria</taxon>
        <taxon>Burkholderiales</taxon>
        <taxon>Oxalobacteraceae</taxon>
        <taxon>Herbaspirillum</taxon>
    </lineage>
</organism>
<comment type="caution">
    <text evidence="2">The sequence shown here is derived from an EMBL/GenBank/DDBJ whole genome shotgun (WGS) entry which is preliminary data.</text>
</comment>
<dbReference type="Pfam" id="PF02627">
    <property type="entry name" value="CMD"/>
    <property type="match status" value="1"/>
</dbReference>
<dbReference type="EMBL" id="AEEC02000010">
    <property type="protein sequence ID" value="EOA05067.1"/>
    <property type="molecule type" value="Genomic_DNA"/>
</dbReference>
<dbReference type="RefSeq" id="WP_006463044.1">
    <property type="nucleotide sequence ID" value="NZ_AEEC02000010.1"/>
</dbReference>
<evidence type="ECO:0000259" key="1">
    <source>
        <dbReference type="Pfam" id="PF02627"/>
    </source>
</evidence>
<dbReference type="Proteomes" id="UP000006772">
    <property type="component" value="Unassembled WGS sequence"/>
</dbReference>
<name>A0AAI9IF94_9BURK</name>
<dbReference type="SUPFAM" id="SSF69118">
    <property type="entry name" value="AhpD-like"/>
    <property type="match status" value="1"/>
</dbReference>
<dbReference type="AlphaFoldDB" id="A0AAI9IF94"/>
<dbReference type="PANTHER" id="PTHR33570:SF9">
    <property type="entry name" value="BLL4600 PROTEIN"/>
    <property type="match status" value="1"/>
</dbReference>
<sequence length="112" mass="11874">MPPIDFTSPRAAARAFTPKLSDLVEAPLYAEVWNDSDLAPRDRSLITIACLIAMNHANELPAHLHRGIQNGLTRTELSAAITHLAFYAGFPAAITASAYANAALSGQDDASA</sequence>
<dbReference type="GO" id="GO:0051920">
    <property type="term" value="F:peroxiredoxin activity"/>
    <property type="evidence" value="ECO:0007669"/>
    <property type="project" value="InterPro"/>
</dbReference>
<evidence type="ECO:0000313" key="3">
    <source>
        <dbReference type="Proteomes" id="UP000006772"/>
    </source>
</evidence>